<dbReference type="PANTHER" id="PTHR11908">
    <property type="entry name" value="XANTHINE DEHYDROGENASE"/>
    <property type="match status" value="1"/>
</dbReference>
<dbReference type="InterPro" id="IPR046867">
    <property type="entry name" value="AldOxase/xan_DH_MoCoBD2"/>
</dbReference>
<dbReference type="InterPro" id="IPR036856">
    <property type="entry name" value="Ald_Oxase/Xan_DH_a/b_sf"/>
</dbReference>
<name>A0ABS4VQK2_9PSEU</name>
<protein>
    <submittedName>
        <fullName evidence="4">Carbon-monoxide dehydrogenase large subunit</fullName>
        <ecNumber evidence="4">1.2.7.4</ecNumber>
    </submittedName>
</protein>
<dbReference type="RefSeq" id="WP_210026208.1">
    <property type="nucleotide sequence ID" value="NZ_JAGINU010000001.1"/>
</dbReference>
<dbReference type="Proteomes" id="UP001519295">
    <property type="component" value="Unassembled WGS sequence"/>
</dbReference>
<keyword evidence="1" id="KW-0500">Molybdenum</keyword>
<dbReference type="PANTHER" id="PTHR11908:SF132">
    <property type="entry name" value="ALDEHYDE OXIDASE 1-RELATED"/>
    <property type="match status" value="1"/>
</dbReference>
<dbReference type="Gene3D" id="3.30.365.10">
    <property type="entry name" value="Aldehyde oxidase/xanthine dehydrogenase, molybdopterin binding domain"/>
    <property type="match status" value="4"/>
</dbReference>
<dbReference type="InterPro" id="IPR008274">
    <property type="entry name" value="AldOxase/xan_DH_MoCoBD1"/>
</dbReference>
<dbReference type="InterPro" id="IPR000674">
    <property type="entry name" value="Ald_Oxase/Xan_DH_a/b"/>
</dbReference>
<dbReference type="EMBL" id="JAGINU010000001">
    <property type="protein sequence ID" value="MBP2366195.1"/>
    <property type="molecule type" value="Genomic_DNA"/>
</dbReference>
<dbReference type="SMART" id="SM01008">
    <property type="entry name" value="Ald_Xan_dh_C"/>
    <property type="match status" value="1"/>
</dbReference>
<evidence type="ECO:0000313" key="4">
    <source>
        <dbReference type="EMBL" id="MBP2366195.1"/>
    </source>
</evidence>
<dbReference type="Pfam" id="PF02738">
    <property type="entry name" value="MoCoBD_1"/>
    <property type="match status" value="1"/>
</dbReference>
<dbReference type="SUPFAM" id="SSF56003">
    <property type="entry name" value="Molybdenum cofactor-binding domain"/>
    <property type="match status" value="1"/>
</dbReference>
<gene>
    <name evidence="4" type="ORF">JOF36_001891</name>
</gene>
<evidence type="ECO:0000259" key="3">
    <source>
        <dbReference type="SMART" id="SM01008"/>
    </source>
</evidence>
<organism evidence="4 5">
    <name type="scientific">Pseudonocardia parietis</name>
    <dbReference type="NCBI Taxonomy" id="570936"/>
    <lineage>
        <taxon>Bacteria</taxon>
        <taxon>Bacillati</taxon>
        <taxon>Actinomycetota</taxon>
        <taxon>Actinomycetes</taxon>
        <taxon>Pseudonocardiales</taxon>
        <taxon>Pseudonocardiaceae</taxon>
        <taxon>Pseudonocardia</taxon>
    </lineage>
</organism>
<dbReference type="SUPFAM" id="SSF54665">
    <property type="entry name" value="CO dehydrogenase molybdoprotein N-domain-like"/>
    <property type="match status" value="1"/>
</dbReference>
<dbReference type="InterPro" id="IPR037165">
    <property type="entry name" value="AldOxase/xan_DH_Mopterin-bd_sf"/>
</dbReference>
<comment type="caution">
    <text evidence="4">The sequence shown here is derived from an EMBL/GenBank/DDBJ whole genome shotgun (WGS) entry which is preliminary data.</text>
</comment>
<dbReference type="Gene3D" id="3.90.1170.50">
    <property type="entry name" value="Aldehyde oxidase/xanthine dehydrogenase, a/b hammerhead"/>
    <property type="match status" value="1"/>
</dbReference>
<dbReference type="Pfam" id="PF20256">
    <property type="entry name" value="MoCoBD_2"/>
    <property type="match status" value="1"/>
</dbReference>
<dbReference type="InterPro" id="IPR016208">
    <property type="entry name" value="Ald_Oxase/xanthine_DH-like"/>
</dbReference>
<dbReference type="GO" id="GO:0043885">
    <property type="term" value="F:anaerobic carbon-monoxide dehydrogenase activity"/>
    <property type="evidence" value="ECO:0007669"/>
    <property type="project" value="UniProtKB-EC"/>
</dbReference>
<proteinExistence type="predicted"/>
<dbReference type="Pfam" id="PF01315">
    <property type="entry name" value="Ald_Xan_dh_C"/>
    <property type="match status" value="1"/>
</dbReference>
<evidence type="ECO:0000313" key="5">
    <source>
        <dbReference type="Proteomes" id="UP001519295"/>
    </source>
</evidence>
<keyword evidence="2 4" id="KW-0560">Oxidoreductase</keyword>
<sequence length="784" mass="83809">MAGGSAISGLVGASIPRKENVRILTGAGRYIDDVQDRGLLHSHFLRSTVAHGRITDMDVTAARELPGVTAVFTGADMSALTSDLSFAQPIPGLHSPSYPAIASDVVRYVGEPIALIVAESRYVAEDAASLIEVDYDVLDPVMSTEAGLADGATQLFEDVPGNVVHAGEQVFGDIEAAFTQADHVVTESFAQHRWAPNPLETRGGVATYDRATNQLTYEVSTQTTHTYRFLLAGWLGHPIHQFRVIANDIGGGFGLKFSVYREDLALCAAAKKLGASVKWVEDRNEHLVAAGQAREEQLTLQAAVRDDGTLLGLRVSMLLDHGAYPINPPSTVYTGIVRTTLPGPYRIPAYQFDHKIVATNKASYISLRGPWAVETLVRERLLDKIAGVVGISPVEVRERNLITLDEQPAKTITNVTLENVTAAETFSTLASRIDLAEIRREQERARAEGRLLGFGVGTFIEPAPGTKEFWDAVGFPFGSEPARVRVEIDGKATAFTPQVTHGQSHETTLSQLVAEELGIGFDDVKVVYGDTDATPFSMIGTGGSRAATMASGAVVVASRELRRRILDLAAQLLEADPADLDIEDGVISVKGAPGSSIPLAQIATGCWLAPDQMPPGFDTSLEYVSNYDGEGGGFSQASHACWIEIDQETGKIEIKRFLVVEDCGRMINPAVVEGQVIGGIAMGIGGMLLEHSAYAPDGQYLAATFMDYLMPSAPDIPEIEIEHLEFESDKVIGSRGVGEGGTVLAPAALLNAIDDALAQVGRGRVTETPITPTRMLGLLGVIES</sequence>
<evidence type="ECO:0000256" key="2">
    <source>
        <dbReference type="ARBA" id="ARBA00023002"/>
    </source>
</evidence>
<evidence type="ECO:0000256" key="1">
    <source>
        <dbReference type="ARBA" id="ARBA00022505"/>
    </source>
</evidence>
<accession>A0ABS4VQK2</accession>
<reference evidence="4 5" key="1">
    <citation type="submission" date="2021-03" db="EMBL/GenBank/DDBJ databases">
        <title>Sequencing the genomes of 1000 actinobacteria strains.</title>
        <authorList>
            <person name="Klenk H.-P."/>
        </authorList>
    </citation>
    <scope>NUCLEOTIDE SEQUENCE [LARGE SCALE GENOMIC DNA]</scope>
    <source>
        <strain evidence="4 5">DSM 45256</strain>
    </source>
</reference>
<dbReference type="EC" id="1.2.7.4" evidence="4"/>
<feature type="domain" description="Aldehyde oxidase/xanthine dehydrogenase a/b hammerhead" evidence="3">
    <location>
        <begin position="25"/>
        <end position="139"/>
    </location>
</feature>
<keyword evidence="5" id="KW-1185">Reference proteome</keyword>